<accession>A0A8H6X335</accession>
<keyword evidence="3" id="KW-1185">Reference proteome</keyword>
<protein>
    <submittedName>
        <fullName evidence="2">Uncharacterized protein</fullName>
    </submittedName>
</protein>
<dbReference type="AlphaFoldDB" id="A0A8H6X335"/>
<dbReference type="Proteomes" id="UP000620124">
    <property type="component" value="Unassembled WGS sequence"/>
</dbReference>
<name>A0A8H6X335_9AGAR</name>
<gene>
    <name evidence="2" type="ORF">MVEN_02383900</name>
</gene>
<reference evidence="2" key="1">
    <citation type="submission" date="2020-05" db="EMBL/GenBank/DDBJ databases">
        <title>Mycena genomes resolve the evolution of fungal bioluminescence.</title>
        <authorList>
            <person name="Tsai I.J."/>
        </authorList>
    </citation>
    <scope>NUCLEOTIDE SEQUENCE</scope>
    <source>
        <strain evidence="2">CCC161011</strain>
    </source>
</reference>
<organism evidence="2 3">
    <name type="scientific">Mycena venus</name>
    <dbReference type="NCBI Taxonomy" id="2733690"/>
    <lineage>
        <taxon>Eukaryota</taxon>
        <taxon>Fungi</taxon>
        <taxon>Dikarya</taxon>
        <taxon>Basidiomycota</taxon>
        <taxon>Agaricomycotina</taxon>
        <taxon>Agaricomycetes</taxon>
        <taxon>Agaricomycetidae</taxon>
        <taxon>Agaricales</taxon>
        <taxon>Marasmiineae</taxon>
        <taxon>Mycenaceae</taxon>
        <taxon>Mycena</taxon>
    </lineage>
</organism>
<evidence type="ECO:0000256" key="1">
    <source>
        <dbReference type="SAM" id="SignalP"/>
    </source>
</evidence>
<dbReference type="Gene3D" id="2.60.20.10">
    <property type="entry name" value="Crystallins"/>
    <property type="match status" value="1"/>
</dbReference>
<evidence type="ECO:0000313" key="2">
    <source>
        <dbReference type="EMBL" id="KAF7333181.1"/>
    </source>
</evidence>
<keyword evidence="1" id="KW-0732">Signal</keyword>
<sequence length="148" mass="15761">MRFTQAFATLAISILTAVSATPVQDWKYGVGWDGKVLDPSIIGTPTSPNVVRSALVPRTPGGVFICTDINFGGTCGFAVQQLGQCIALTSPWYQTISSFGPDPGATCFAYSQNSCSEAQWSFTFPGDATGGLGTNDPWNDRITNFMCE</sequence>
<dbReference type="EMBL" id="JACAZI010000030">
    <property type="protein sequence ID" value="KAF7333181.1"/>
    <property type="molecule type" value="Genomic_DNA"/>
</dbReference>
<dbReference type="OrthoDB" id="5401396at2759"/>
<feature type="chain" id="PRO_5034869358" evidence="1">
    <location>
        <begin position="21"/>
        <end position="148"/>
    </location>
</feature>
<feature type="signal peptide" evidence="1">
    <location>
        <begin position="1"/>
        <end position="20"/>
    </location>
</feature>
<comment type="caution">
    <text evidence="2">The sequence shown here is derived from an EMBL/GenBank/DDBJ whole genome shotgun (WGS) entry which is preliminary data.</text>
</comment>
<proteinExistence type="predicted"/>
<evidence type="ECO:0000313" key="3">
    <source>
        <dbReference type="Proteomes" id="UP000620124"/>
    </source>
</evidence>